<dbReference type="SUPFAM" id="SSF55785">
    <property type="entry name" value="PYP-like sensor domain (PAS domain)"/>
    <property type="match status" value="3"/>
</dbReference>
<evidence type="ECO:0000256" key="1">
    <source>
        <dbReference type="ARBA" id="ARBA00000085"/>
    </source>
</evidence>
<dbReference type="SMART" id="SM00091">
    <property type="entry name" value="PAS"/>
    <property type="match status" value="3"/>
</dbReference>
<keyword evidence="6" id="KW-0812">Transmembrane</keyword>
<dbReference type="EC" id="2.7.13.3" evidence="2"/>
<evidence type="ECO:0000256" key="6">
    <source>
        <dbReference type="SAM" id="Phobius"/>
    </source>
</evidence>
<evidence type="ECO:0000313" key="10">
    <source>
        <dbReference type="Proteomes" id="UP000094379"/>
    </source>
</evidence>
<evidence type="ECO:0000256" key="4">
    <source>
        <dbReference type="ARBA" id="ARBA00022679"/>
    </source>
</evidence>
<keyword evidence="10" id="KW-1185">Reference proteome</keyword>
<keyword evidence="5" id="KW-0418">Kinase</keyword>
<dbReference type="AlphaFoldDB" id="A0A1E3GS53"/>
<dbReference type="InterPro" id="IPR035965">
    <property type="entry name" value="PAS-like_dom_sf"/>
</dbReference>
<dbReference type="GO" id="GO:0004673">
    <property type="term" value="F:protein histidine kinase activity"/>
    <property type="evidence" value="ECO:0007669"/>
    <property type="project" value="UniProtKB-EC"/>
</dbReference>
<dbReference type="PROSITE" id="PS50112">
    <property type="entry name" value="PAS"/>
    <property type="match status" value="1"/>
</dbReference>
<comment type="caution">
    <text evidence="9">The sequence shown here is derived from an EMBL/GenBank/DDBJ whole genome shotgun (WGS) entry which is preliminary data.</text>
</comment>
<dbReference type="EMBL" id="MCRI01000012">
    <property type="protein sequence ID" value="ODN66857.1"/>
    <property type="molecule type" value="Genomic_DNA"/>
</dbReference>
<dbReference type="PANTHER" id="PTHR43304">
    <property type="entry name" value="PHYTOCHROME-LIKE PROTEIN CPH1"/>
    <property type="match status" value="1"/>
</dbReference>
<dbReference type="PROSITE" id="PS50113">
    <property type="entry name" value="PAC"/>
    <property type="match status" value="1"/>
</dbReference>
<protein>
    <recommendedName>
        <fullName evidence="2">histidine kinase</fullName>
        <ecNumber evidence="2">2.7.13.3</ecNumber>
    </recommendedName>
</protein>
<keyword evidence="3" id="KW-0597">Phosphoprotein</keyword>
<gene>
    <name evidence="9" type="ORF">A9E74_01407</name>
</gene>
<dbReference type="SMART" id="SM00086">
    <property type="entry name" value="PAC"/>
    <property type="match status" value="2"/>
</dbReference>
<comment type="catalytic activity">
    <reaction evidence="1">
        <text>ATP + protein L-histidine = ADP + protein N-phospho-L-histidine.</text>
        <dbReference type="EC" id="2.7.13.3"/>
    </reaction>
</comment>
<proteinExistence type="predicted"/>
<keyword evidence="4" id="KW-0808">Transferase</keyword>
<dbReference type="RefSeq" id="WP_069295881.1">
    <property type="nucleotide sequence ID" value="NZ_MCRI01000012.1"/>
</dbReference>
<evidence type="ECO:0000256" key="2">
    <source>
        <dbReference type="ARBA" id="ARBA00012438"/>
    </source>
</evidence>
<sequence>MKHRIPEQNFTPLLLFFMWFGSLGVLFGLLIVWQNSFSIDSTFLILFSVTLILSLTVLINSIKPLVGKAISRKTTSSADISHQWSTYLPSTMTSPAAIVDGLTLKYANPAFLQLIGMSEMQDLIIDMPLNNLIHPSHHARLDTIFSSENNESLPVSNIRLLCFDGSTLPAELTITSLQIAGYPLVQQLQITPSDLQASVNAPTDQQHSNLLLERLEQTIFHLNTEMQLILLTPFWLKLLDYTVEESLNKPLIDFIHPEDQALAQARLNGLADGKRQRTQLNIRMLTKNGLLQWVDLRANTTSLLRGEHSSIIGTLTDISRQKQTEAALRANARSTTDMIMNNISVMVYRCKNDRFWSLEYVSSGCHELIEYQPYEVVNSQPHGYMNLMHPDDKQRAWDYVQGQLFRQQSFQLIYRLVTRSGKIKWVFEQGKGVFSNANELLALEGVVTEIQASSVEQLQQGLQHIESLNTAS</sequence>
<keyword evidence="6" id="KW-1133">Transmembrane helix</keyword>
<feature type="transmembrane region" description="Helical" evidence="6">
    <location>
        <begin position="12"/>
        <end position="31"/>
    </location>
</feature>
<dbReference type="Pfam" id="PF13426">
    <property type="entry name" value="PAS_9"/>
    <property type="match status" value="1"/>
</dbReference>
<dbReference type="InterPro" id="IPR000700">
    <property type="entry name" value="PAS-assoc_C"/>
</dbReference>
<dbReference type="CDD" id="cd00130">
    <property type="entry name" value="PAS"/>
    <property type="match status" value="3"/>
</dbReference>
<dbReference type="InterPro" id="IPR013655">
    <property type="entry name" value="PAS_fold_3"/>
</dbReference>
<dbReference type="InterPro" id="IPR052162">
    <property type="entry name" value="Sensor_kinase/Photoreceptor"/>
</dbReference>
<name>A0A1E3GS53_9GAMM</name>
<feature type="domain" description="PAC" evidence="8">
    <location>
        <begin position="278"/>
        <end position="330"/>
    </location>
</feature>
<evidence type="ECO:0000259" key="7">
    <source>
        <dbReference type="PROSITE" id="PS50112"/>
    </source>
</evidence>
<dbReference type="InterPro" id="IPR001610">
    <property type="entry name" value="PAC"/>
</dbReference>
<feature type="domain" description="PAS" evidence="7">
    <location>
        <begin position="204"/>
        <end position="274"/>
    </location>
</feature>
<dbReference type="InterPro" id="IPR000014">
    <property type="entry name" value="PAS"/>
</dbReference>
<evidence type="ECO:0000256" key="5">
    <source>
        <dbReference type="ARBA" id="ARBA00022777"/>
    </source>
</evidence>
<accession>A0A1E3GS53</accession>
<organism evidence="9 10">
    <name type="scientific">Methylophaga muralis</name>
    <dbReference type="NCBI Taxonomy" id="291169"/>
    <lineage>
        <taxon>Bacteria</taxon>
        <taxon>Pseudomonadati</taxon>
        <taxon>Pseudomonadota</taxon>
        <taxon>Gammaproteobacteria</taxon>
        <taxon>Thiotrichales</taxon>
        <taxon>Piscirickettsiaceae</taxon>
        <taxon>Methylophaga</taxon>
    </lineage>
</organism>
<evidence type="ECO:0000256" key="3">
    <source>
        <dbReference type="ARBA" id="ARBA00022553"/>
    </source>
</evidence>
<dbReference type="STRING" id="291169.A9E74_01407"/>
<dbReference type="Gene3D" id="3.30.450.20">
    <property type="entry name" value="PAS domain"/>
    <property type="match status" value="3"/>
</dbReference>
<dbReference type="NCBIfam" id="TIGR00229">
    <property type="entry name" value="sensory_box"/>
    <property type="match status" value="1"/>
</dbReference>
<reference evidence="9 10" key="1">
    <citation type="submission" date="2016-07" db="EMBL/GenBank/DDBJ databases">
        <title>Draft Genome Sequence of Methylophaga muralis Bur 1.</title>
        <authorList>
            <person name="Vasilenko O.V."/>
            <person name="Doronina N.V."/>
            <person name="Shmareva M.N."/>
            <person name="Tarlachkov S.V."/>
            <person name="Mustakhimov I."/>
            <person name="Trotsenko Y.A."/>
        </authorList>
    </citation>
    <scope>NUCLEOTIDE SEQUENCE [LARGE SCALE GENOMIC DNA]</scope>
    <source>
        <strain evidence="9 10">Bur 1</strain>
    </source>
</reference>
<evidence type="ECO:0000313" key="9">
    <source>
        <dbReference type="EMBL" id="ODN66857.1"/>
    </source>
</evidence>
<evidence type="ECO:0000259" key="8">
    <source>
        <dbReference type="PROSITE" id="PS50113"/>
    </source>
</evidence>
<feature type="transmembrane region" description="Helical" evidence="6">
    <location>
        <begin position="43"/>
        <end position="62"/>
    </location>
</feature>
<dbReference type="PANTHER" id="PTHR43304:SF1">
    <property type="entry name" value="PAC DOMAIN-CONTAINING PROTEIN"/>
    <property type="match status" value="1"/>
</dbReference>
<keyword evidence="6" id="KW-0472">Membrane</keyword>
<dbReference type="Proteomes" id="UP000094379">
    <property type="component" value="Unassembled WGS sequence"/>
</dbReference>
<dbReference type="Pfam" id="PF08447">
    <property type="entry name" value="PAS_3"/>
    <property type="match status" value="2"/>
</dbReference>